<name>A0A9D0ZI91_9FIRM</name>
<sequence>MKEENIVVEKSKAFAVRIVRLYQYLCSDKNEFVLSKQLLRSGTSIGANVKEAIRGQSKPDFISKMSVALKEASETEYWLELLYETGFMDKKQFDSIYTDNQELLKILMRIVKSSKERRT</sequence>
<accession>A0A9D0ZI91</accession>
<organism evidence="1 2">
    <name type="scientific">Candidatus Scatavimonas merdigallinarum</name>
    <dbReference type="NCBI Taxonomy" id="2840914"/>
    <lineage>
        <taxon>Bacteria</taxon>
        <taxon>Bacillati</taxon>
        <taxon>Bacillota</taxon>
        <taxon>Clostridia</taxon>
        <taxon>Eubacteriales</taxon>
        <taxon>Oscillospiraceae</taxon>
        <taxon>Oscillospiraceae incertae sedis</taxon>
        <taxon>Candidatus Scatavimonas</taxon>
    </lineage>
</organism>
<dbReference type="PANTHER" id="PTHR38471:SF2">
    <property type="entry name" value="FOUR HELIX BUNDLE PROTEIN"/>
    <property type="match status" value="1"/>
</dbReference>
<gene>
    <name evidence="1" type="ORF">IAD32_05425</name>
</gene>
<dbReference type="Pfam" id="PF05635">
    <property type="entry name" value="23S_rRNA_IVP"/>
    <property type="match status" value="1"/>
</dbReference>
<evidence type="ECO:0000313" key="2">
    <source>
        <dbReference type="Proteomes" id="UP000886787"/>
    </source>
</evidence>
<dbReference type="NCBIfam" id="TIGR02436">
    <property type="entry name" value="four helix bundle protein"/>
    <property type="match status" value="1"/>
</dbReference>
<reference evidence="1" key="2">
    <citation type="journal article" date="2021" name="PeerJ">
        <title>Extensive microbial diversity within the chicken gut microbiome revealed by metagenomics and culture.</title>
        <authorList>
            <person name="Gilroy R."/>
            <person name="Ravi A."/>
            <person name="Getino M."/>
            <person name="Pursley I."/>
            <person name="Horton D.L."/>
            <person name="Alikhan N.F."/>
            <person name="Baker D."/>
            <person name="Gharbi K."/>
            <person name="Hall N."/>
            <person name="Watson M."/>
            <person name="Adriaenssens E.M."/>
            <person name="Foster-Nyarko E."/>
            <person name="Jarju S."/>
            <person name="Secka A."/>
            <person name="Antonio M."/>
            <person name="Oren A."/>
            <person name="Chaudhuri R.R."/>
            <person name="La Ragione R."/>
            <person name="Hildebrand F."/>
            <person name="Pallen M.J."/>
        </authorList>
    </citation>
    <scope>NUCLEOTIDE SEQUENCE</scope>
    <source>
        <strain evidence="1">ChiSjej1B19-3389</strain>
    </source>
</reference>
<dbReference type="Proteomes" id="UP000886787">
    <property type="component" value="Unassembled WGS sequence"/>
</dbReference>
<dbReference type="InterPro" id="IPR012657">
    <property type="entry name" value="23S_rRNA-intervening_sequence"/>
</dbReference>
<dbReference type="SUPFAM" id="SSF158446">
    <property type="entry name" value="IVS-encoded protein-like"/>
    <property type="match status" value="1"/>
</dbReference>
<evidence type="ECO:0000313" key="1">
    <source>
        <dbReference type="EMBL" id="HIQ80711.1"/>
    </source>
</evidence>
<dbReference type="EMBL" id="DVFW01000026">
    <property type="protein sequence ID" value="HIQ80711.1"/>
    <property type="molecule type" value="Genomic_DNA"/>
</dbReference>
<dbReference type="AlphaFoldDB" id="A0A9D0ZI91"/>
<reference evidence="1" key="1">
    <citation type="submission" date="2020-10" db="EMBL/GenBank/DDBJ databases">
        <authorList>
            <person name="Gilroy R."/>
        </authorList>
    </citation>
    <scope>NUCLEOTIDE SEQUENCE</scope>
    <source>
        <strain evidence="1">ChiSjej1B19-3389</strain>
    </source>
</reference>
<proteinExistence type="predicted"/>
<dbReference type="PANTHER" id="PTHR38471">
    <property type="entry name" value="FOUR HELIX BUNDLE PROTEIN"/>
    <property type="match status" value="1"/>
</dbReference>
<dbReference type="InterPro" id="IPR036583">
    <property type="entry name" value="23S_rRNA_IVS_sf"/>
</dbReference>
<comment type="caution">
    <text evidence="1">The sequence shown here is derived from an EMBL/GenBank/DDBJ whole genome shotgun (WGS) entry which is preliminary data.</text>
</comment>
<protein>
    <submittedName>
        <fullName evidence="1">Four helix bundle protein</fullName>
    </submittedName>
</protein>
<dbReference type="PIRSF" id="PIRSF035652">
    <property type="entry name" value="CHP02436"/>
    <property type="match status" value="1"/>
</dbReference>
<dbReference type="Gene3D" id="1.20.1440.60">
    <property type="entry name" value="23S rRNA-intervening sequence"/>
    <property type="match status" value="1"/>
</dbReference>